<evidence type="ECO:0000313" key="2">
    <source>
        <dbReference type="Proteomes" id="UP001162131"/>
    </source>
</evidence>
<dbReference type="AlphaFoldDB" id="A0AAU9IDP3"/>
<name>A0AAU9IDP3_9CILI</name>
<proteinExistence type="predicted"/>
<gene>
    <name evidence="1" type="ORF">BSTOLATCC_MIC49</name>
</gene>
<evidence type="ECO:0000313" key="1">
    <source>
        <dbReference type="EMBL" id="CAG9309834.1"/>
    </source>
</evidence>
<organism evidence="1 2">
    <name type="scientific">Blepharisma stoltei</name>
    <dbReference type="NCBI Taxonomy" id="1481888"/>
    <lineage>
        <taxon>Eukaryota</taxon>
        <taxon>Sar</taxon>
        <taxon>Alveolata</taxon>
        <taxon>Ciliophora</taxon>
        <taxon>Postciliodesmatophora</taxon>
        <taxon>Heterotrichea</taxon>
        <taxon>Heterotrichida</taxon>
        <taxon>Blepharismidae</taxon>
        <taxon>Blepharisma</taxon>
    </lineage>
</organism>
<dbReference type="EMBL" id="CAJZBQ010000001">
    <property type="protein sequence ID" value="CAG9309834.1"/>
    <property type="molecule type" value="Genomic_DNA"/>
</dbReference>
<keyword evidence="2" id="KW-1185">Reference proteome</keyword>
<dbReference type="Proteomes" id="UP001162131">
    <property type="component" value="Unassembled WGS sequence"/>
</dbReference>
<protein>
    <submittedName>
        <fullName evidence="1">Uncharacterized protein</fullName>
    </submittedName>
</protein>
<accession>A0AAU9IDP3</accession>
<sequence length="74" mass="8717">MLRLPKIIPLPLWKILLFTRLFNNLLVVSPWFKMTKFLIPVGLIFLPTNKSTRFSSLISEKWKSLNFLTENTPL</sequence>
<comment type="caution">
    <text evidence="1">The sequence shown here is derived from an EMBL/GenBank/DDBJ whole genome shotgun (WGS) entry which is preliminary data.</text>
</comment>
<reference evidence="1" key="1">
    <citation type="submission" date="2021-09" db="EMBL/GenBank/DDBJ databases">
        <authorList>
            <consortium name="AG Swart"/>
            <person name="Singh M."/>
            <person name="Singh A."/>
            <person name="Seah K."/>
            <person name="Emmerich C."/>
        </authorList>
    </citation>
    <scope>NUCLEOTIDE SEQUENCE</scope>
    <source>
        <strain evidence="1">ATCC30299</strain>
    </source>
</reference>